<dbReference type="AlphaFoldDB" id="A0A9P6QZC5"/>
<protein>
    <submittedName>
        <fullName evidence="1">Uncharacterized protein</fullName>
    </submittedName>
</protein>
<sequence>MGAVREPYEHLGNIVEFGLDVRSSEIRFVPDTHRVATAVDTIGDIVSGGERGLNRLVGAFCRFRVVTAILNNGTNIVGAGRCGA</sequence>
<evidence type="ECO:0000313" key="1">
    <source>
        <dbReference type="EMBL" id="KAG0306666.1"/>
    </source>
</evidence>
<dbReference type="EMBL" id="JAAAIN010001123">
    <property type="protein sequence ID" value="KAG0306666.1"/>
    <property type="molecule type" value="Genomic_DNA"/>
</dbReference>
<proteinExistence type="predicted"/>
<accession>A0A9P6QZC5</accession>
<gene>
    <name evidence="1" type="ORF">BGZ97_000661</name>
</gene>
<dbReference type="Proteomes" id="UP000823405">
    <property type="component" value="Unassembled WGS sequence"/>
</dbReference>
<organism evidence="1 2">
    <name type="scientific">Linnemannia gamsii</name>
    <dbReference type="NCBI Taxonomy" id="64522"/>
    <lineage>
        <taxon>Eukaryota</taxon>
        <taxon>Fungi</taxon>
        <taxon>Fungi incertae sedis</taxon>
        <taxon>Mucoromycota</taxon>
        <taxon>Mortierellomycotina</taxon>
        <taxon>Mortierellomycetes</taxon>
        <taxon>Mortierellales</taxon>
        <taxon>Mortierellaceae</taxon>
        <taxon>Linnemannia</taxon>
    </lineage>
</organism>
<evidence type="ECO:0000313" key="2">
    <source>
        <dbReference type="Proteomes" id="UP000823405"/>
    </source>
</evidence>
<name>A0A9P6QZC5_9FUNG</name>
<reference evidence="1" key="1">
    <citation type="journal article" date="2020" name="Fungal Divers.">
        <title>Resolving the Mortierellaceae phylogeny through synthesis of multi-gene phylogenetics and phylogenomics.</title>
        <authorList>
            <person name="Vandepol N."/>
            <person name="Liber J."/>
            <person name="Desiro A."/>
            <person name="Na H."/>
            <person name="Kennedy M."/>
            <person name="Barry K."/>
            <person name="Grigoriev I.V."/>
            <person name="Miller A.N."/>
            <person name="O'Donnell K."/>
            <person name="Stajich J.E."/>
            <person name="Bonito G."/>
        </authorList>
    </citation>
    <scope>NUCLEOTIDE SEQUENCE</scope>
    <source>
        <strain evidence="1">NVP60</strain>
    </source>
</reference>
<comment type="caution">
    <text evidence="1">The sequence shown here is derived from an EMBL/GenBank/DDBJ whole genome shotgun (WGS) entry which is preliminary data.</text>
</comment>
<keyword evidence="2" id="KW-1185">Reference proteome</keyword>